<dbReference type="GeneID" id="31005620"/>
<proteinExistence type="predicted"/>
<dbReference type="Proteomes" id="UP000214365">
    <property type="component" value="Unassembled WGS sequence"/>
</dbReference>
<dbReference type="RefSeq" id="XP_020118919.1">
    <property type="nucleotide sequence ID" value="XM_020268181.1"/>
</dbReference>
<feature type="signal peptide" evidence="2">
    <location>
        <begin position="1"/>
        <end position="21"/>
    </location>
</feature>
<keyword evidence="1" id="KW-1133">Transmembrane helix</keyword>
<protein>
    <submittedName>
        <fullName evidence="3">Uncharacterized protein</fullName>
    </submittedName>
</protein>
<evidence type="ECO:0000313" key="4">
    <source>
        <dbReference type="Proteomes" id="UP000214365"/>
    </source>
</evidence>
<comment type="caution">
    <text evidence="3">The sequence shown here is derived from an EMBL/GenBank/DDBJ whole genome shotgun (WGS) entry which is preliminary data.</text>
</comment>
<name>A0A225AND3_TALAT</name>
<evidence type="ECO:0000256" key="1">
    <source>
        <dbReference type="SAM" id="Phobius"/>
    </source>
</evidence>
<organism evidence="3 4">
    <name type="scientific">Talaromyces atroroseus</name>
    <dbReference type="NCBI Taxonomy" id="1441469"/>
    <lineage>
        <taxon>Eukaryota</taxon>
        <taxon>Fungi</taxon>
        <taxon>Dikarya</taxon>
        <taxon>Ascomycota</taxon>
        <taxon>Pezizomycotina</taxon>
        <taxon>Eurotiomycetes</taxon>
        <taxon>Eurotiomycetidae</taxon>
        <taxon>Eurotiales</taxon>
        <taxon>Trichocomaceae</taxon>
        <taxon>Talaromyces</taxon>
        <taxon>Talaromyces sect. Trachyspermi</taxon>
    </lineage>
</organism>
<gene>
    <name evidence="3" type="ORF">UA08_05864</name>
</gene>
<feature type="chain" id="PRO_5012443269" evidence="2">
    <location>
        <begin position="22"/>
        <end position="96"/>
    </location>
</feature>
<keyword evidence="1" id="KW-0472">Membrane</keyword>
<keyword evidence="1" id="KW-0812">Transmembrane</keyword>
<keyword evidence="2" id="KW-0732">Signal</keyword>
<accession>A0A225AND3</accession>
<dbReference type="AlphaFoldDB" id="A0A225AND3"/>
<feature type="transmembrane region" description="Helical" evidence="1">
    <location>
        <begin position="37"/>
        <end position="64"/>
    </location>
</feature>
<evidence type="ECO:0000313" key="3">
    <source>
        <dbReference type="EMBL" id="OKL58798.1"/>
    </source>
</evidence>
<sequence length="96" mass="10676">MTRRMVFVASLALVTISKAGATMHDETRSVHTKTINAWGYLGLVAGEIFTLAAAIIIIMLAYVLSYRIAFGNWTWRRETPAETELSARGRQAEECV</sequence>
<evidence type="ECO:0000256" key="2">
    <source>
        <dbReference type="SAM" id="SignalP"/>
    </source>
</evidence>
<dbReference type="EMBL" id="LFMY01000008">
    <property type="protein sequence ID" value="OKL58798.1"/>
    <property type="molecule type" value="Genomic_DNA"/>
</dbReference>
<reference evidence="3 4" key="1">
    <citation type="submission" date="2015-06" db="EMBL/GenBank/DDBJ databases">
        <title>Talaromyces atroroseus IBT 11181 draft genome.</title>
        <authorList>
            <person name="Rasmussen K.B."/>
            <person name="Rasmussen S."/>
            <person name="Petersen B."/>
            <person name="Sicheritz-Ponten T."/>
            <person name="Mortensen U.H."/>
            <person name="Thrane U."/>
        </authorList>
    </citation>
    <scope>NUCLEOTIDE SEQUENCE [LARGE SCALE GENOMIC DNA]</scope>
    <source>
        <strain evidence="3 4">IBT 11181</strain>
    </source>
</reference>
<keyword evidence="4" id="KW-1185">Reference proteome</keyword>